<name>D3L8P4_OENOE</name>
<protein>
    <submittedName>
        <fullName evidence="1">Uncharacterized protein</fullName>
    </submittedName>
</protein>
<sequence>MTLVKNKIGFQHVGSFLRPQAIKVAKKKFADGEISYVICTLSRTVK</sequence>
<proteinExistence type="predicted"/>
<dbReference type="EMBL" id="ACSE01000012">
    <property type="protein sequence ID" value="EFD88686.1"/>
    <property type="molecule type" value="Genomic_DNA"/>
</dbReference>
<evidence type="ECO:0000313" key="2">
    <source>
        <dbReference type="Proteomes" id="UP000003075"/>
    </source>
</evidence>
<reference evidence="1 2" key="1">
    <citation type="journal article" date="2010" name="Appl. Microbiol. Biotechnol.">
        <title>Genotypic diversity in Oenococcus oeni by high-density microarray comparative genome hybridization and whole genome sequencing.</title>
        <authorList>
            <person name="Borneman A.R."/>
            <person name="Bartowsky E.J."/>
            <person name="McCarthy J."/>
            <person name="Chambers P.J."/>
        </authorList>
    </citation>
    <scope>NUCLEOTIDE SEQUENCE [LARGE SCALE GENOMIC DNA]</scope>
    <source>
        <strain evidence="1 2">AWRIB429</strain>
    </source>
</reference>
<evidence type="ECO:0000313" key="1">
    <source>
        <dbReference type="EMBL" id="EFD88686.1"/>
    </source>
</evidence>
<accession>D3L8P4</accession>
<organism evidence="1 2">
    <name type="scientific">Oenococcus oeni AWRIB429</name>
    <dbReference type="NCBI Taxonomy" id="655225"/>
    <lineage>
        <taxon>Bacteria</taxon>
        <taxon>Bacillati</taxon>
        <taxon>Bacillota</taxon>
        <taxon>Bacilli</taxon>
        <taxon>Lactobacillales</taxon>
        <taxon>Lactobacillaceae</taxon>
        <taxon>Oenococcus</taxon>
    </lineage>
</organism>
<dbReference type="Proteomes" id="UP000003075">
    <property type="component" value="Unassembled WGS sequence"/>
</dbReference>
<comment type="caution">
    <text evidence="1">The sequence shown here is derived from an EMBL/GenBank/DDBJ whole genome shotgun (WGS) entry which is preliminary data.</text>
</comment>
<dbReference type="AlphaFoldDB" id="D3L8P4"/>
<gene>
    <name evidence="1" type="ORF">AWRIB429_0724</name>
</gene>